<comment type="caution">
    <text evidence="7">The sequence shown here is derived from an EMBL/GenBank/DDBJ whole genome shotgun (WGS) entry which is preliminary data.</text>
</comment>
<dbReference type="PROSITE" id="PS50931">
    <property type="entry name" value="HTH_LYSR"/>
    <property type="match status" value="1"/>
</dbReference>
<evidence type="ECO:0000313" key="7">
    <source>
        <dbReference type="EMBL" id="GAA3886638.1"/>
    </source>
</evidence>
<accession>A0ABP7KT87</accession>
<protein>
    <submittedName>
        <fullName evidence="7">LysR family transcriptional regulator ArgP</fullName>
    </submittedName>
</protein>
<dbReference type="NCBIfam" id="NF009888">
    <property type="entry name" value="PRK13348.1"/>
    <property type="match status" value="1"/>
</dbReference>
<dbReference type="InterPro" id="IPR036390">
    <property type="entry name" value="WH_DNA-bd_sf"/>
</dbReference>
<evidence type="ECO:0000313" key="8">
    <source>
        <dbReference type="Proteomes" id="UP001501803"/>
    </source>
</evidence>
<evidence type="ECO:0000256" key="1">
    <source>
        <dbReference type="ARBA" id="ARBA00009437"/>
    </source>
</evidence>
<name>A0ABP7KT87_9MICO</name>
<keyword evidence="4" id="KW-0010">Activator</keyword>
<keyword evidence="2" id="KW-0805">Transcription regulation</keyword>
<dbReference type="EMBL" id="BAABCN010000010">
    <property type="protein sequence ID" value="GAA3886638.1"/>
    <property type="molecule type" value="Genomic_DNA"/>
</dbReference>
<dbReference type="Gene3D" id="1.10.10.10">
    <property type="entry name" value="Winged helix-like DNA-binding domain superfamily/Winged helix DNA-binding domain"/>
    <property type="match status" value="1"/>
</dbReference>
<evidence type="ECO:0000256" key="5">
    <source>
        <dbReference type="ARBA" id="ARBA00023163"/>
    </source>
</evidence>
<evidence type="ECO:0000256" key="2">
    <source>
        <dbReference type="ARBA" id="ARBA00023015"/>
    </source>
</evidence>
<dbReference type="SUPFAM" id="SSF46785">
    <property type="entry name" value="Winged helix' DNA-binding domain"/>
    <property type="match status" value="1"/>
</dbReference>
<comment type="similarity">
    <text evidence="1">Belongs to the LysR transcriptional regulatory family.</text>
</comment>
<dbReference type="RefSeq" id="WP_345068331.1">
    <property type="nucleotide sequence ID" value="NZ_BAABCN010000010.1"/>
</dbReference>
<dbReference type="SUPFAM" id="SSF53850">
    <property type="entry name" value="Periplasmic binding protein-like II"/>
    <property type="match status" value="1"/>
</dbReference>
<proteinExistence type="inferred from homology"/>
<feature type="domain" description="HTH lysR-type" evidence="6">
    <location>
        <begin position="1"/>
        <end position="59"/>
    </location>
</feature>
<dbReference type="PANTHER" id="PTHR30579">
    <property type="entry name" value="TRANSCRIPTIONAL REGULATOR"/>
    <property type="match status" value="1"/>
</dbReference>
<reference evidence="8" key="1">
    <citation type="journal article" date="2019" name="Int. J. Syst. Evol. Microbiol.">
        <title>The Global Catalogue of Microorganisms (GCM) 10K type strain sequencing project: providing services to taxonomists for standard genome sequencing and annotation.</title>
        <authorList>
            <consortium name="The Broad Institute Genomics Platform"/>
            <consortium name="The Broad Institute Genome Sequencing Center for Infectious Disease"/>
            <person name="Wu L."/>
            <person name="Ma J."/>
        </authorList>
    </citation>
    <scope>NUCLEOTIDE SEQUENCE [LARGE SCALE GENOMIC DNA]</scope>
    <source>
        <strain evidence="8">JCM 17021</strain>
    </source>
</reference>
<evidence type="ECO:0000256" key="3">
    <source>
        <dbReference type="ARBA" id="ARBA00023125"/>
    </source>
</evidence>
<dbReference type="Gene3D" id="3.40.190.290">
    <property type="match status" value="1"/>
</dbReference>
<dbReference type="Pfam" id="PF03466">
    <property type="entry name" value="LysR_substrate"/>
    <property type="match status" value="1"/>
</dbReference>
<evidence type="ECO:0000256" key="4">
    <source>
        <dbReference type="ARBA" id="ARBA00023159"/>
    </source>
</evidence>
<keyword evidence="5" id="KW-0804">Transcription</keyword>
<dbReference type="InterPro" id="IPR005119">
    <property type="entry name" value="LysR_subst-bd"/>
</dbReference>
<sequence length="301" mass="32310">MDLQLEQLRALVAVVDSGTFDAAATALRVTPSAISQRIKALELAVGRVLLQRVKPVRPTASGEVVLRLARQFALLENDALATLDPPGDTAADAGGAFLSIPIVINSDSLATWALPALAQVPAEHRVSFDVFREDQDHSTSRLRDGTVMAAITSVAEPVQGCIVRPLGRMRYRPMASPEFIASWLPDGPTVANLALAPVVIYDRTDDLQDRYLRQRTRVALHPPQHFIPASSEFASAVRLGLGWGMLPDAQSAAAEAAGDLVEFDPGAFIDVALYWQQWKLHSSTLAAVADAIAAAAAEHLR</sequence>
<keyword evidence="8" id="KW-1185">Reference proteome</keyword>
<dbReference type="InterPro" id="IPR017685">
    <property type="entry name" value="ArgP"/>
</dbReference>
<dbReference type="Pfam" id="PF00126">
    <property type="entry name" value="HTH_1"/>
    <property type="match status" value="1"/>
</dbReference>
<organism evidence="7 8">
    <name type="scientific">Leifsonia kafniensis</name>
    <dbReference type="NCBI Taxonomy" id="475957"/>
    <lineage>
        <taxon>Bacteria</taxon>
        <taxon>Bacillati</taxon>
        <taxon>Actinomycetota</taxon>
        <taxon>Actinomycetes</taxon>
        <taxon>Micrococcales</taxon>
        <taxon>Microbacteriaceae</taxon>
        <taxon>Leifsonia</taxon>
    </lineage>
</organism>
<dbReference type="NCBIfam" id="NF002964">
    <property type="entry name" value="PRK03635.1"/>
    <property type="match status" value="1"/>
</dbReference>
<evidence type="ECO:0000259" key="6">
    <source>
        <dbReference type="PROSITE" id="PS50931"/>
    </source>
</evidence>
<dbReference type="Proteomes" id="UP001501803">
    <property type="component" value="Unassembled WGS sequence"/>
</dbReference>
<dbReference type="InterPro" id="IPR000847">
    <property type="entry name" value="LysR_HTH_N"/>
</dbReference>
<dbReference type="PANTHER" id="PTHR30579:SF2">
    <property type="entry name" value="HTH-TYPE TRANSCRIPTIONAL REGULATOR ARGP"/>
    <property type="match status" value="1"/>
</dbReference>
<dbReference type="InterPro" id="IPR050176">
    <property type="entry name" value="LTTR"/>
</dbReference>
<dbReference type="NCBIfam" id="TIGR03298">
    <property type="entry name" value="argP"/>
    <property type="match status" value="1"/>
</dbReference>
<gene>
    <name evidence="7" type="ORF">GCM10022381_30920</name>
</gene>
<dbReference type="InterPro" id="IPR036388">
    <property type="entry name" value="WH-like_DNA-bd_sf"/>
</dbReference>
<keyword evidence="3" id="KW-0238">DNA-binding</keyword>